<sequence length="201" mass="22560">MYSIAIAFLLLFVASVSAVPSWEAARGQTNIGSLVPGASYIEAVGPYKEGQYHTQHLTILKRGKLFMDNHHNPPSPDLRLGEPGNMTVQTTYRGGPPLFYINQNQLWLFNNATSILPVNALNTTKKAGQPLQLIVGKKRAGSRSGFWRWQGTMLHYEEGRMGNGGIFYTCEMEDGTSGVFMFLEPYVVYLYQYHQHNLKVL</sequence>
<feature type="chain" id="PRO_5040373321" evidence="1">
    <location>
        <begin position="19"/>
        <end position="201"/>
    </location>
</feature>
<dbReference type="Proteomes" id="UP000717328">
    <property type="component" value="Unassembled WGS sequence"/>
</dbReference>
<dbReference type="AlphaFoldDB" id="A0A9P7GPU9"/>
<feature type="signal peptide" evidence="1">
    <location>
        <begin position="1"/>
        <end position="18"/>
    </location>
</feature>
<evidence type="ECO:0000256" key="1">
    <source>
        <dbReference type="SAM" id="SignalP"/>
    </source>
</evidence>
<reference evidence="2" key="1">
    <citation type="submission" date="2021-02" db="EMBL/GenBank/DDBJ databases">
        <authorList>
            <person name="Nieuwenhuis M."/>
            <person name="Van De Peppel L.J.J."/>
        </authorList>
    </citation>
    <scope>NUCLEOTIDE SEQUENCE</scope>
    <source>
        <strain evidence="2">D49</strain>
    </source>
</reference>
<reference evidence="2" key="2">
    <citation type="submission" date="2021-10" db="EMBL/GenBank/DDBJ databases">
        <title>Phylogenomics reveals ancestral predisposition of the termite-cultivated fungus Termitomyces towards a domesticated lifestyle.</title>
        <authorList>
            <person name="Auxier B."/>
            <person name="Grum-Grzhimaylo A."/>
            <person name="Cardenas M.E."/>
            <person name="Lodge J.D."/>
            <person name="Laessoe T."/>
            <person name="Pedersen O."/>
            <person name="Smith M.E."/>
            <person name="Kuyper T.W."/>
            <person name="Franco-Molano E.A."/>
            <person name="Baroni T.J."/>
            <person name="Aanen D.K."/>
        </authorList>
    </citation>
    <scope>NUCLEOTIDE SEQUENCE</scope>
    <source>
        <strain evidence="2">D49</strain>
    </source>
</reference>
<evidence type="ECO:0000313" key="3">
    <source>
        <dbReference type="Proteomes" id="UP000717328"/>
    </source>
</evidence>
<protein>
    <submittedName>
        <fullName evidence="2">Uncharacterized protein</fullName>
    </submittedName>
</protein>
<name>A0A9P7GPU9_9AGAR</name>
<proteinExistence type="predicted"/>
<dbReference type="OrthoDB" id="3229881at2759"/>
<comment type="caution">
    <text evidence="2">The sequence shown here is derived from an EMBL/GenBank/DDBJ whole genome shotgun (WGS) entry which is preliminary data.</text>
</comment>
<keyword evidence="1" id="KW-0732">Signal</keyword>
<keyword evidence="3" id="KW-1185">Reference proteome</keyword>
<accession>A0A9P7GPU9</accession>
<evidence type="ECO:0000313" key="2">
    <source>
        <dbReference type="EMBL" id="KAG5652428.1"/>
    </source>
</evidence>
<organism evidence="2 3">
    <name type="scientific">Sphagnurus paluster</name>
    <dbReference type="NCBI Taxonomy" id="117069"/>
    <lineage>
        <taxon>Eukaryota</taxon>
        <taxon>Fungi</taxon>
        <taxon>Dikarya</taxon>
        <taxon>Basidiomycota</taxon>
        <taxon>Agaricomycotina</taxon>
        <taxon>Agaricomycetes</taxon>
        <taxon>Agaricomycetidae</taxon>
        <taxon>Agaricales</taxon>
        <taxon>Tricholomatineae</taxon>
        <taxon>Lyophyllaceae</taxon>
        <taxon>Sphagnurus</taxon>
    </lineage>
</organism>
<dbReference type="EMBL" id="JABCKI010000127">
    <property type="protein sequence ID" value="KAG5652428.1"/>
    <property type="molecule type" value="Genomic_DNA"/>
</dbReference>
<gene>
    <name evidence="2" type="ORF">H0H81_005024</name>
</gene>